<organism evidence="2 3">
    <name type="scientific">Pleurodeles waltl</name>
    <name type="common">Iberian ribbed newt</name>
    <dbReference type="NCBI Taxonomy" id="8319"/>
    <lineage>
        <taxon>Eukaryota</taxon>
        <taxon>Metazoa</taxon>
        <taxon>Chordata</taxon>
        <taxon>Craniata</taxon>
        <taxon>Vertebrata</taxon>
        <taxon>Euteleostomi</taxon>
        <taxon>Amphibia</taxon>
        <taxon>Batrachia</taxon>
        <taxon>Caudata</taxon>
        <taxon>Salamandroidea</taxon>
        <taxon>Salamandridae</taxon>
        <taxon>Pleurodelinae</taxon>
        <taxon>Pleurodeles</taxon>
    </lineage>
</organism>
<evidence type="ECO:0000256" key="1">
    <source>
        <dbReference type="SAM" id="MobiDB-lite"/>
    </source>
</evidence>
<sequence>MLQHDFSQDIGRGGATGVTAAVLQRKKDYHCKEEQQCIKIHDKSEKKRPGARDNYLGHEGSKERAGGKNDEG</sequence>
<dbReference type="Proteomes" id="UP001066276">
    <property type="component" value="Chromosome 3_2"/>
</dbReference>
<gene>
    <name evidence="2" type="ORF">NDU88_002876</name>
</gene>
<dbReference type="AlphaFoldDB" id="A0AAV7TPD0"/>
<name>A0AAV7TPD0_PLEWA</name>
<proteinExistence type="predicted"/>
<accession>A0AAV7TPD0</accession>
<feature type="region of interest" description="Disordered" evidence="1">
    <location>
        <begin position="40"/>
        <end position="72"/>
    </location>
</feature>
<reference evidence="2" key="1">
    <citation type="journal article" date="2022" name="bioRxiv">
        <title>Sequencing and chromosome-scale assembly of the giantPleurodeles waltlgenome.</title>
        <authorList>
            <person name="Brown T."/>
            <person name="Elewa A."/>
            <person name="Iarovenko S."/>
            <person name="Subramanian E."/>
            <person name="Araus A.J."/>
            <person name="Petzold A."/>
            <person name="Susuki M."/>
            <person name="Suzuki K.-i.T."/>
            <person name="Hayashi T."/>
            <person name="Toyoda A."/>
            <person name="Oliveira C."/>
            <person name="Osipova E."/>
            <person name="Leigh N.D."/>
            <person name="Simon A."/>
            <person name="Yun M.H."/>
        </authorList>
    </citation>
    <scope>NUCLEOTIDE SEQUENCE</scope>
    <source>
        <strain evidence="2">20211129_DDA</strain>
        <tissue evidence="2">Liver</tissue>
    </source>
</reference>
<dbReference type="EMBL" id="JANPWB010000006">
    <property type="protein sequence ID" value="KAJ1177623.1"/>
    <property type="molecule type" value="Genomic_DNA"/>
</dbReference>
<protein>
    <submittedName>
        <fullName evidence="2">Uncharacterized protein</fullName>
    </submittedName>
</protein>
<comment type="caution">
    <text evidence="2">The sequence shown here is derived from an EMBL/GenBank/DDBJ whole genome shotgun (WGS) entry which is preliminary data.</text>
</comment>
<keyword evidence="3" id="KW-1185">Reference proteome</keyword>
<evidence type="ECO:0000313" key="3">
    <source>
        <dbReference type="Proteomes" id="UP001066276"/>
    </source>
</evidence>
<evidence type="ECO:0000313" key="2">
    <source>
        <dbReference type="EMBL" id="KAJ1177623.1"/>
    </source>
</evidence>